<dbReference type="EMBL" id="FTMP01000009">
    <property type="protein sequence ID" value="SIQ86797.1"/>
    <property type="molecule type" value="Genomic_DNA"/>
</dbReference>
<dbReference type="RefSeq" id="WP_076428581.1">
    <property type="nucleotide sequence ID" value="NZ_FTMP01000009.1"/>
</dbReference>
<dbReference type="InterPro" id="IPR009875">
    <property type="entry name" value="PilZ_domain"/>
</dbReference>
<sequence length="99" mass="10884">MSQNDRAYSEKRDFIRMQLETPVTLHHAGKEIQALCLDLSSTGMQVEANCQVAMGDQVRVHIPSEHSELKGLDAHAEVVRVTPLEDGRTAIGLAILSMS</sequence>
<dbReference type="AlphaFoldDB" id="A0A1N6W9I4"/>
<gene>
    <name evidence="2" type="ORF">SAMN05878282_10972</name>
</gene>
<proteinExistence type="predicted"/>
<accession>A0A1N6W9I4</accession>
<name>A0A1N6W9I4_AQUAC</name>
<evidence type="ECO:0000313" key="2">
    <source>
        <dbReference type="EMBL" id="SIQ86797.1"/>
    </source>
</evidence>
<dbReference type="GO" id="GO:0035438">
    <property type="term" value="F:cyclic-di-GMP binding"/>
    <property type="evidence" value="ECO:0007669"/>
    <property type="project" value="InterPro"/>
</dbReference>
<evidence type="ECO:0000313" key="3">
    <source>
        <dbReference type="Proteomes" id="UP000185841"/>
    </source>
</evidence>
<dbReference type="Gene3D" id="2.40.10.220">
    <property type="entry name" value="predicted glycosyltransferase like domains"/>
    <property type="match status" value="1"/>
</dbReference>
<reference evidence="2 3" key="1">
    <citation type="submission" date="2017-01" db="EMBL/GenBank/DDBJ databases">
        <authorList>
            <person name="Mah S.A."/>
            <person name="Swanson W.J."/>
            <person name="Moy G.W."/>
            <person name="Vacquier V.D."/>
        </authorList>
    </citation>
    <scope>NUCLEOTIDE SEQUENCE [LARGE SCALE GENOMIC DNA]</scope>
    <source>
        <strain evidence="2 3">RU36E</strain>
    </source>
</reference>
<protein>
    <submittedName>
        <fullName evidence="2">PilZ domain-containing protein</fullName>
    </submittedName>
</protein>
<dbReference type="Proteomes" id="UP000185841">
    <property type="component" value="Unassembled WGS sequence"/>
</dbReference>
<evidence type="ECO:0000259" key="1">
    <source>
        <dbReference type="Pfam" id="PF07238"/>
    </source>
</evidence>
<organism evidence="2 3">
    <name type="scientific">Aquipseudomonas alcaligenes</name>
    <name type="common">Pseudomonas alcaligenes</name>
    <dbReference type="NCBI Taxonomy" id="43263"/>
    <lineage>
        <taxon>Bacteria</taxon>
        <taxon>Pseudomonadati</taxon>
        <taxon>Pseudomonadota</taxon>
        <taxon>Gammaproteobacteria</taxon>
        <taxon>Pseudomonadales</taxon>
        <taxon>Pseudomonadaceae</taxon>
        <taxon>Aquipseudomonas</taxon>
    </lineage>
</organism>
<feature type="domain" description="PilZ" evidence="1">
    <location>
        <begin position="10"/>
        <end position="98"/>
    </location>
</feature>
<dbReference type="Pfam" id="PF07238">
    <property type="entry name" value="PilZ"/>
    <property type="match status" value="1"/>
</dbReference>
<dbReference type="SUPFAM" id="SSF141371">
    <property type="entry name" value="PilZ domain-like"/>
    <property type="match status" value="1"/>
</dbReference>